<keyword evidence="2" id="KW-1185">Reference proteome</keyword>
<proteinExistence type="predicted"/>
<protein>
    <recommendedName>
        <fullName evidence="3">Tetratricopeptide repeat-containing protein</fullName>
    </recommendedName>
</protein>
<dbReference type="EMBL" id="FZOT01000001">
    <property type="protein sequence ID" value="SNS10125.1"/>
    <property type="molecule type" value="Genomic_DNA"/>
</dbReference>
<evidence type="ECO:0000313" key="1">
    <source>
        <dbReference type="EMBL" id="SNS10125.1"/>
    </source>
</evidence>
<dbReference type="OrthoDB" id="7187515at2"/>
<gene>
    <name evidence="1" type="ORF">SAMN06265795_10121</name>
</gene>
<organism evidence="1 2">
    <name type="scientific">Noviherbaspirillum humi</name>
    <dbReference type="NCBI Taxonomy" id="1688639"/>
    <lineage>
        <taxon>Bacteria</taxon>
        <taxon>Pseudomonadati</taxon>
        <taxon>Pseudomonadota</taxon>
        <taxon>Betaproteobacteria</taxon>
        <taxon>Burkholderiales</taxon>
        <taxon>Oxalobacteraceae</taxon>
        <taxon>Noviherbaspirillum</taxon>
    </lineage>
</organism>
<sequence>MPPQAATSRAAFPSEPLSARQADSAAAAISPPLLDIHERLAPAELAVRLETFAAALGMMPPEAAPQAMALAEQAMAQAAHVAPQLHDAGMPLGAALRRIGELHLHACLAAKPPPAALAERLFRLTLALPLADWHLDPAAYRRALGKAGLRPYVAMVEAEWERLAITGASHPGPRRQRLDALLRQLAQAGADVERLIALASRDLSASYRYLELAQLCQAAGRREEALTWAERGLDAFADHPDSRLADFLIDAYLASRDRGRALALAWRMFETYPTLQRYGELKRVATVLRSWRKTRQRALEWIETLALDLARRTSRRRQRYVSPNQSLRLEIALWEADLEGAWSAAMAGDCRRALLVALAGRLSPAMPERALELYTRIIADLAEEGGEAAYAEALLLLRRLEALMAARDREEEFEGYVTSLRIEYKRRRNFVRLLDTLPSPPNRERPSA</sequence>
<accession>A0A239BPW4</accession>
<dbReference type="RefSeq" id="WP_089397265.1">
    <property type="nucleotide sequence ID" value="NZ_FZOT01000001.1"/>
</dbReference>
<dbReference type="AlphaFoldDB" id="A0A239BPW4"/>
<evidence type="ECO:0000313" key="2">
    <source>
        <dbReference type="Proteomes" id="UP000198284"/>
    </source>
</evidence>
<evidence type="ECO:0008006" key="3">
    <source>
        <dbReference type="Google" id="ProtNLM"/>
    </source>
</evidence>
<dbReference type="Proteomes" id="UP000198284">
    <property type="component" value="Unassembled WGS sequence"/>
</dbReference>
<name>A0A239BPW4_9BURK</name>
<reference evidence="1 2" key="1">
    <citation type="submission" date="2017-06" db="EMBL/GenBank/DDBJ databases">
        <authorList>
            <person name="Kim H.J."/>
            <person name="Triplett B.A."/>
        </authorList>
    </citation>
    <scope>NUCLEOTIDE SEQUENCE [LARGE SCALE GENOMIC DNA]</scope>
    <source>
        <strain evidence="1 2">U15</strain>
    </source>
</reference>